<protein>
    <submittedName>
        <fullName evidence="9">Glycerol-3-phosphate dehydrogenase</fullName>
    </submittedName>
</protein>
<dbReference type="PANTHER" id="PTHR11985">
    <property type="entry name" value="GLYCEROL-3-PHOSPHATE DEHYDROGENASE"/>
    <property type="match status" value="1"/>
</dbReference>
<evidence type="ECO:0000256" key="1">
    <source>
        <dbReference type="ARBA" id="ARBA00001974"/>
    </source>
</evidence>
<dbReference type="GO" id="GO:0004368">
    <property type="term" value="F:glycerol-3-phosphate dehydrogenase (quinone) activity"/>
    <property type="evidence" value="ECO:0007669"/>
    <property type="project" value="InterPro"/>
</dbReference>
<sequence length="520" mass="55219">MTSLNIALNAQRREADLNFASTNTVDVLVVGLGVTGAGAALDAAARGLSVVAIDAHDMAWGTSRWSSKLVHGGLRYLAKAQFDVAYESAVERGILMSRTAPHLTRPVPMLLPLAPPVTAMQSSLAGIGFIAGDVLRRTAHTPTSVLPSPRFISAHRTASLAPALRQQALRGGLLAWDGQLEDDARLVIGLARTAAALNARILTHTKATAITGEGATVTDTRTGETLHISARTVINATGVWASNLVPEVRLKPSRGTHIVVRSHTLGNPTAALTVPVPGETNRFVFALPQPDGLTYIGLTDEPTHGDVPDIPLPAETEIDFLLSTMNRVIEQPLTRSDVVGAFAGLRPLLDSDGHTADLSRRHAVITSRNGVITVVGGKLTTYRTMAADAIDHAVKYAHLDAGPCLTANLPLLGAAPRRTLRGLNAPARLVRRYGREANLVLNNPVLGTASQDPALHTPISETIPTTMAEMIFGITHEGALTIDDLLDRRTRIGLVPTDRRIAEQAALEAFKLVELLPVQA</sequence>
<dbReference type="PROSITE" id="PS00978">
    <property type="entry name" value="FAD_G3PDH_2"/>
    <property type="match status" value="1"/>
</dbReference>
<evidence type="ECO:0000256" key="2">
    <source>
        <dbReference type="ARBA" id="ARBA00007330"/>
    </source>
</evidence>
<name>A0A916XB99_9ACTN</name>
<evidence type="ECO:0000256" key="6">
    <source>
        <dbReference type="ARBA" id="ARBA00023002"/>
    </source>
</evidence>
<dbReference type="InterPro" id="IPR031656">
    <property type="entry name" value="DAO_C"/>
</dbReference>
<dbReference type="InterPro" id="IPR000447">
    <property type="entry name" value="G3P_DH_FAD-dep"/>
</dbReference>
<evidence type="ECO:0000256" key="4">
    <source>
        <dbReference type="ARBA" id="ARBA00022798"/>
    </source>
</evidence>
<dbReference type="Gene3D" id="3.50.50.60">
    <property type="entry name" value="FAD/NAD(P)-binding domain"/>
    <property type="match status" value="1"/>
</dbReference>
<keyword evidence="5" id="KW-0274">FAD</keyword>
<evidence type="ECO:0000256" key="5">
    <source>
        <dbReference type="ARBA" id="ARBA00022827"/>
    </source>
</evidence>
<dbReference type="GO" id="GO:0046168">
    <property type="term" value="P:glycerol-3-phosphate catabolic process"/>
    <property type="evidence" value="ECO:0007669"/>
    <property type="project" value="TreeGrafter"/>
</dbReference>
<dbReference type="InterPro" id="IPR006076">
    <property type="entry name" value="FAD-dep_OxRdtase"/>
</dbReference>
<dbReference type="RefSeq" id="WP_188671458.1">
    <property type="nucleotide sequence ID" value="NZ_BMJH01000001.1"/>
</dbReference>
<comment type="similarity">
    <text evidence="2">Belongs to the FAD-dependent glycerol-3-phosphate dehydrogenase family.</text>
</comment>
<feature type="domain" description="Alpha-glycerophosphate oxidase C-terminal" evidence="8">
    <location>
        <begin position="404"/>
        <end position="499"/>
    </location>
</feature>
<keyword evidence="3" id="KW-0285">Flavoprotein</keyword>
<dbReference type="AlphaFoldDB" id="A0A916XB99"/>
<comment type="cofactor">
    <cofactor evidence="1">
        <name>FAD</name>
        <dbReference type="ChEBI" id="CHEBI:57692"/>
    </cofactor>
</comment>
<dbReference type="InterPro" id="IPR036188">
    <property type="entry name" value="FAD/NAD-bd_sf"/>
</dbReference>
<evidence type="ECO:0000259" key="7">
    <source>
        <dbReference type="Pfam" id="PF01266"/>
    </source>
</evidence>
<feature type="domain" description="FAD dependent oxidoreductase" evidence="7">
    <location>
        <begin position="26"/>
        <end position="383"/>
    </location>
</feature>
<dbReference type="SUPFAM" id="SSF51905">
    <property type="entry name" value="FAD/NAD(P)-binding domain"/>
    <property type="match status" value="1"/>
</dbReference>
<keyword evidence="6" id="KW-0560">Oxidoreductase</keyword>
<evidence type="ECO:0000256" key="3">
    <source>
        <dbReference type="ARBA" id="ARBA00022630"/>
    </source>
</evidence>
<dbReference type="EMBL" id="BMJH01000001">
    <property type="protein sequence ID" value="GGC60741.1"/>
    <property type="molecule type" value="Genomic_DNA"/>
</dbReference>
<gene>
    <name evidence="9" type="ORF">GCM10011410_11520</name>
</gene>
<reference evidence="9" key="2">
    <citation type="submission" date="2020-09" db="EMBL/GenBank/DDBJ databases">
        <authorList>
            <person name="Sun Q."/>
            <person name="Zhou Y."/>
        </authorList>
    </citation>
    <scope>NUCLEOTIDE SEQUENCE</scope>
    <source>
        <strain evidence="9">CGMCC 1.15478</strain>
    </source>
</reference>
<keyword evidence="4" id="KW-0319">Glycerol metabolism</keyword>
<dbReference type="Gene3D" id="1.10.8.870">
    <property type="entry name" value="Alpha-glycerophosphate oxidase, cap domain"/>
    <property type="match status" value="1"/>
</dbReference>
<dbReference type="Pfam" id="PF01266">
    <property type="entry name" value="DAO"/>
    <property type="match status" value="1"/>
</dbReference>
<organism evidence="9 10">
    <name type="scientific">Hoyosella rhizosphaerae</name>
    <dbReference type="NCBI Taxonomy" id="1755582"/>
    <lineage>
        <taxon>Bacteria</taxon>
        <taxon>Bacillati</taxon>
        <taxon>Actinomycetota</taxon>
        <taxon>Actinomycetes</taxon>
        <taxon>Mycobacteriales</taxon>
        <taxon>Hoyosellaceae</taxon>
        <taxon>Hoyosella</taxon>
    </lineage>
</organism>
<accession>A0A916XB99</accession>
<evidence type="ECO:0000259" key="8">
    <source>
        <dbReference type="Pfam" id="PF16901"/>
    </source>
</evidence>
<dbReference type="InterPro" id="IPR038299">
    <property type="entry name" value="DAO_C_sf"/>
</dbReference>
<comment type="caution">
    <text evidence="9">The sequence shown here is derived from an EMBL/GenBank/DDBJ whole genome shotgun (WGS) entry which is preliminary data.</text>
</comment>
<dbReference type="Proteomes" id="UP000641514">
    <property type="component" value="Unassembled WGS sequence"/>
</dbReference>
<dbReference type="Gene3D" id="3.30.9.10">
    <property type="entry name" value="D-Amino Acid Oxidase, subunit A, domain 2"/>
    <property type="match status" value="1"/>
</dbReference>
<keyword evidence="10" id="KW-1185">Reference proteome</keyword>
<evidence type="ECO:0000313" key="9">
    <source>
        <dbReference type="EMBL" id="GGC60741.1"/>
    </source>
</evidence>
<reference evidence="9" key="1">
    <citation type="journal article" date="2014" name="Int. J. Syst. Evol. Microbiol.">
        <title>Complete genome sequence of Corynebacterium casei LMG S-19264T (=DSM 44701T), isolated from a smear-ripened cheese.</title>
        <authorList>
            <consortium name="US DOE Joint Genome Institute (JGI-PGF)"/>
            <person name="Walter F."/>
            <person name="Albersmeier A."/>
            <person name="Kalinowski J."/>
            <person name="Ruckert C."/>
        </authorList>
    </citation>
    <scope>NUCLEOTIDE SEQUENCE</scope>
    <source>
        <strain evidence="9">CGMCC 1.15478</strain>
    </source>
</reference>
<dbReference type="GO" id="GO:0006071">
    <property type="term" value="P:glycerol metabolic process"/>
    <property type="evidence" value="ECO:0007669"/>
    <property type="project" value="UniProtKB-KW"/>
</dbReference>
<proteinExistence type="inferred from homology"/>
<dbReference type="Pfam" id="PF16901">
    <property type="entry name" value="DAO_C"/>
    <property type="match status" value="1"/>
</dbReference>
<evidence type="ECO:0000313" key="10">
    <source>
        <dbReference type="Proteomes" id="UP000641514"/>
    </source>
</evidence>
<dbReference type="PRINTS" id="PR01001">
    <property type="entry name" value="FADG3PDH"/>
</dbReference>
<dbReference type="PANTHER" id="PTHR11985:SF35">
    <property type="entry name" value="ANAEROBIC GLYCEROL-3-PHOSPHATE DEHYDROGENASE SUBUNIT A"/>
    <property type="match status" value="1"/>
</dbReference>